<keyword evidence="5" id="KW-1185">Reference proteome</keyword>
<dbReference type="InterPro" id="IPR005656">
    <property type="entry name" value="MmgE_PrpD"/>
</dbReference>
<dbReference type="SUPFAM" id="SSF103378">
    <property type="entry name" value="2-methylcitrate dehydratase PrpD"/>
    <property type="match status" value="1"/>
</dbReference>
<dbReference type="InterPro" id="IPR045337">
    <property type="entry name" value="MmgE_PrpD_C"/>
</dbReference>
<dbReference type="RefSeq" id="WP_149671081.1">
    <property type="nucleotide sequence ID" value="NZ_VTUZ01000010.1"/>
</dbReference>
<comment type="caution">
    <text evidence="4">The sequence shown here is derived from an EMBL/GenBank/DDBJ whole genome shotgun (WGS) entry which is preliminary data.</text>
</comment>
<dbReference type="InterPro" id="IPR045336">
    <property type="entry name" value="MmgE_PrpD_N"/>
</dbReference>
<accession>A0A5B0H7H1</accession>
<evidence type="ECO:0000313" key="4">
    <source>
        <dbReference type="EMBL" id="KAA1011136.1"/>
    </source>
</evidence>
<dbReference type="PANTHER" id="PTHR16943:SF8">
    <property type="entry name" value="2-METHYLCITRATE DEHYDRATASE"/>
    <property type="match status" value="1"/>
</dbReference>
<dbReference type="Proteomes" id="UP000325273">
    <property type="component" value="Unassembled WGS sequence"/>
</dbReference>
<evidence type="ECO:0000259" key="3">
    <source>
        <dbReference type="Pfam" id="PF19305"/>
    </source>
</evidence>
<dbReference type="InterPro" id="IPR042183">
    <property type="entry name" value="MmgE/PrpD_sf_1"/>
</dbReference>
<dbReference type="AlphaFoldDB" id="A0A5B0H7H1"/>
<dbReference type="InterPro" id="IPR036148">
    <property type="entry name" value="MmgE/PrpD_sf"/>
</dbReference>
<dbReference type="Gene3D" id="3.30.1330.120">
    <property type="entry name" value="2-methylcitrate dehydratase PrpD"/>
    <property type="match status" value="1"/>
</dbReference>
<gene>
    <name evidence="4" type="ORF">FVF58_17270</name>
</gene>
<dbReference type="Gene3D" id="1.10.4100.10">
    <property type="entry name" value="2-methylcitrate dehydratase PrpD"/>
    <property type="match status" value="1"/>
</dbReference>
<comment type="similarity">
    <text evidence="1">Belongs to the PrpD family.</text>
</comment>
<evidence type="ECO:0000313" key="5">
    <source>
        <dbReference type="Proteomes" id="UP000325273"/>
    </source>
</evidence>
<dbReference type="PANTHER" id="PTHR16943">
    <property type="entry name" value="2-METHYLCITRATE DEHYDRATASE-RELATED"/>
    <property type="match status" value="1"/>
</dbReference>
<dbReference type="Pfam" id="PF19305">
    <property type="entry name" value="MmgE_PrpD_C"/>
    <property type="match status" value="1"/>
</dbReference>
<organism evidence="4 5">
    <name type="scientific">Paraburkholderia panacisoli</name>
    <dbReference type="NCBI Taxonomy" id="2603818"/>
    <lineage>
        <taxon>Bacteria</taxon>
        <taxon>Pseudomonadati</taxon>
        <taxon>Pseudomonadota</taxon>
        <taxon>Betaproteobacteria</taxon>
        <taxon>Burkholderiales</taxon>
        <taxon>Burkholderiaceae</taxon>
        <taxon>Paraburkholderia</taxon>
    </lineage>
</organism>
<reference evidence="4 5" key="1">
    <citation type="submission" date="2019-08" db="EMBL/GenBank/DDBJ databases">
        <title>Paraburkholderia sp. DCY113.</title>
        <authorList>
            <person name="Kang J."/>
        </authorList>
    </citation>
    <scope>NUCLEOTIDE SEQUENCE [LARGE SCALE GENOMIC DNA]</scope>
    <source>
        <strain evidence="4 5">DCY113</strain>
    </source>
</reference>
<dbReference type="InterPro" id="IPR042188">
    <property type="entry name" value="MmgE/PrpD_sf_2"/>
</dbReference>
<proteinExistence type="inferred from homology"/>
<name>A0A5B0H7H1_9BURK</name>
<dbReference type="Pfam" id="PF03972">
    <property type="entry name" value="MmgE_PrpD_N"/>
    <property type="match status" value="1"/>
</dbReference>
<evidence type="ECO:0000259" key="2">
    <source>
        <dbReference type="Pfam" id="PF03972"/>
    </source>
</evidence>
<sequence length="473" mass="50453">MATPTHHPGVQSTVAQSFARFCTGLEYEALPPLVVERAKHFFIDYIAIALRGSNLDSSRPVRMLAAARPIPGGATLLGRPDPVHAAWAALANGMAAHSMELDDTFLPGSIHNESFVFSPALALAEERGASGKRFIAAVVAGFEVSCRVAAALQPAVTNARGFHPTGTTGALGAAATSATLLGLDAAQVTNALGVACSQAAGLLEFVTDGAWTKRFHGGWASHAGMIAAELAQHGITAPPTAIEGKFGYLHAYSGDPLPQALSVGEGEMLAIAQTAMKYHPCNYYIQSINDSVLQLAVRADVPLEAIESIVVYTVQAAMPLVCEPIEQKRRPRLMIDAQFSVPFNVALGLVKKRVSFVDFTPAEFTSPEIQRLMDKVTCHVDPALDAQYPQAWPARVEVTLADGRTLAAATQYAKGDPRNPLSLDEVIAKHRSIVAGVVDESTDDAILDFILRLETKPDFSELTRILKRFVLPG</sequence>
<feature type="domain" description="MmgE/PrpD C-terminal" evidence="3">
    <location>
        <begin position="279"/>
        <end position="454"/>
    </location>
</feature>
<feature type="domain" description="MmgE/PrpD N-terminal" evidence="2">
    <location>
        <begin position="16"/>
        <end position="256"/>
    </location>
</feature>
<protein>
    <submittedName>
        <fullName evidence="4">MmgE/PrpD family protein</fullName>
    </submittedName>
</protein>
<dbReference type="EMBL" id="VTUZ01000010">
    <property type="protein sequence ID" value="KAA1011136.1"/>
    <property type="molecule type" value="Genomic_DNA"/>
</dbReference>
<evidence type="ECO:0000256" key="1">
    <source>
        <dbReference type="ARBA" id="ARBA00006174"/>
    </source>
</evidence>
<dbReference type="GO" id="GO:0016829">
    <property type="term" value="F:lyase activity"/>
    <property type="evidence" value="ECO:0007669"/>
    <property type="project" value="InterPro"/>
</dbReference>